<dbReference type="InterPro" id="IPR036188">
    <property type="entry name" value="FAD/NAD-bd_sf"/>
</dbReference>
<comment type="caution">
    <text evidence="14">The sequence shown here is derived from an EMBL/GenBank/DDBJ whole genome shotgun (WGS) entry which is preliminary data.</text>
</comment>
<dbReference type="EMBL" id="BGZP01000001">
    <property type="protein sequence ID" value="GBR77349.1"/>
    <property type="molecule type" value="Genomic_DNA"/>
</dbReference>
<evidence type="ECO:0000256" key="7">
    <source>
        <dbReference type="ARBA" id="ARBA00023284"/>
    </source>
</evidence>
<evidence type="ECO:0000259" key="12">
    <source>
        <dbReference type="Pfam" id="PF02852"/>
    </source>
</evidence>
<keyword evidence="5 9" id="KW-0520">NAD</keyword>
<dbReference type="GO" id="GO:0006103">
    <property type="term" value="P:2-oxoglutarate metabolic process"/>
    <property type="evidence" value="ECO:0007669"/>
    <property type="project" value="TreeGrafter"/>
</dbReference>
<dbReference type="Pfam" id="PF02852">
    <property type="entry name" value="Pyr_redox_dim"/>
    <property type="match status" value="1"/>
</dbReference>
<evidence type="ECO:0000256" key="8">
    <source>
        <dbReference type="PIRSR" id="PIRSR000350-2"/>
    </source>
</evidence>
<dbReference type="InterPro" id="IPR004099">
    <property type="entry name" value="Pyr_nucl-diS_OxRdtase_dimer"/>
</dbReference>
<sequence length="432" mass="46471">MKKYDLIVIGAGPGGYEAAAHAAKNGLKTLLIEKQHLGGACLNNGCIPVKTLLGSVHFLQQIKKANLLNIKVENPMLDFSGLLDRKDRLIKRLQKGIEILLKDSGVETLIAAVTLKPDKIVETIDDSQQYTAENIILATGSAPGTLPGIQPDGQWLVDNIQLLQNKTIPASLSIIGAGVIGLEFADIYSRLGCKVTLLDVIPELLPAEDREAVALLQKSLERAGCAFLLNSKIEKIENKTIYLQGGQTISAELCLLAAGRKACTDYIQAPAVQKTPKGYVQANENLQTSVSGIYAIGDCNGLALYAHAATHQGITVVDNILHPELRRLPSGAEAMPRVLFTSPQIASVGKYTDNFKKIPLSLLGRAQAENQTEGFLKIFHDSTGAITGCVLATENADALIGEAVVLVNTKTKYSELKKMIHPHPSWAEIFSL</sequence>
<keyword evidence="3 9" id="KW-0274">FAD</keyword>
<dbReference type="PRINTS" id="PR00368">
    <property type="entry name" value="FADPNR"/>
</dbReference>
<evidence type="ECO:0000256" key="5">
    <source>
        <dbReference type="ARBA" id="ARBA00023027"/>
    </source>
</evidence>
<name>A0A388TJ98_9BACT</name>
<comment type="cofactor">
    <cofactor evidence="9">
        <name>FAD</name>
        <dbReference type="ChEBI" id="CHEBI:57692"/>
    </cofactor>
    <text evidence="9">Binds 1 FAD per subunit.</text>
</comment>
<evidence type="ECO:0000256" key="10">
    <source>
        <dbReference type="PIRSR" id="PIRSR000350-4"/>
    </source>
</evidence>
<dbReference type="InterPro" id="IPR023753">
    <property type="entry name" value="FAD/NAD-binding_dom"/>
</dbReference>
<dbReference type="PANTHER" id="PTHR22912:SF217">
    <property type="entry name" value="DIHYDROLIPOYL DEHYDROGENASE"/>
    <property type="match status" value="1"/>
</dbReference>
<gene>
    <name evidence="14" type="primary">lpd</name>
    <name evidence="14" type="ORF">RDn1_008</name>
</gene>
<dbReference type="Gene3D" id="3.50.50.60">
    <property type="entry name" value="FAD/NAD(P)-binding domain"/>
    <property type="match status" value="2"/>
</dbReference>
<dbReference type="SUPFAM" id="SSF51905">
    <property type="entry name" value="FAD/NAD(P)-binding domain"/>
    <property type="match status" value="1"/>
</dbReference>
<dbReference type="InterPro" id="IPR016156">
    <property type="entry name" value="FAD/NAD-linked_Rdtase_dimer_sf"/>
</dbReference>
<evidence type="ECO:0000256" key="4">
    <source>
        <dbReference type="ARBA" id="ARBA00023002"/>
    </source>
</evidence>
<feature type="binding site" evidence="9">
    <location>
        <position position="259"/>
    </location>
    <ligand>
        <name>NAD(+)</name>
        <dbReference type="ChEBI" id="CHEBI:57540"/>
    </ligand>
</feature>
<dbReference type="Proteomes" id="UP000282196">
    <property type="component" value="Unassembled WGS sequence"/>
</dbReference>
<feature type="binding site" evidence="9">
    <location>
        <begin position="139"/>
        <end position="141"/>
    </location>
    <ligand>
        <name>FAD</name>
        <dbReference type="ChEBI" id="CHEBI:57692"/>
    </ligand>
</feature>
<feature type="active site" description="Proton acceptor" evidence="8">
    <location>
        <position position="423"/>
    </location>
</feature>
<dbReference type="Gene3D" id="3.30.390.30">
    <property type="match status" value="1"/>
</dbReference>
<dbReference type="Pfam" id="PF07992">
    <property type="entry name" value="Pyr_redox_2"/>
    <property type="match status" value="1"/>
</dbReference>
<keyword evidence="6" id="KW-1015">Disulfide bond</keyword>
<dbReference type="GO" id="GO:0050660">
    <property type="term" value="F:flavin adenine dinucleotide binding"/>
    <property type="evidence" value="ECO:0007669"/>
    <property type="project" value="TreeGrafter"/>
</dbReference>
<keyword evidence="4 11" id="KW-0560">Oxidoreductase</keyword>
<feature type="domain" description="Pyridine nucleotide-disulphide oxidoreductase dimerisation" evidence="12">
    <location>
        <begin position="335"/>
        <end position="430"/>
    </location>
</feature>
<dbReference type="PRINTS" id="PR00411">
    <property type="entry name" value="PNDRDTASEI"/>
</dbReference>
<organism evidence="14 15">
    <name type="scientific">Candidatus Termititenax dinenymphae</name>
    <dbReference type="NCBI Taxonomy" id="2218523"/>
    <lineage>
        <taxon>Bacteria</taxon>
        <taxon>Bacillati</taxon>
        <taxon>Candidatus Margulisiibacteriota</taxon>
        <taxon>Candidatus Termititenacia</taxon>
        <taxon>Candidatus Termititenacales</taxon>
        <taxon>Candidatus Termititenacaceae</taxon>
        <taxon>Candidatus Termititenax</taxon>
    </lineage>
</organism>
<dbReference type="InterPro" id="IPR050151">
    <property type="entry name" value="Class-I_Pyr_Nuc-Dis_Oxidored"/>
</dbReference>
<dbReference type="PROSITE" id="PS00076">
    <property type="entry name" value="PYRIDINE_REDOX_1"/>
    <property type="match status" value="1"/>
</dbReference>
<feature type="disulfide bond" description="Redox-active" evidence="10">
    <location>
        <begin position="41"/>
        <end position="46"/>
    </location>
</feature>
<evidence type="ECO:0000256" key="1">
    <source>
        <dbReference type="ARBA" id="ARBA00007532"/>
    </source>
</evidence>
<dbReference type="InterPro" id="IPR001100">
    <property type="entry name" value="Pyr_nuc-diS_OxRdtase"/>
</dbReference>
<evidence type="ECO:0000256" key="6">
    <source>
        <dbReference type="ARBA" id="ARBA00023157"/>
    </source>
</evidence>
<feature type="binding site" evidence="9">
    <location>
        <begin position="176"/>
        <end position="183"/>
    </location>
    <ligand>
        <name>NAD(+)</name>
        <dbReference type="ChEBI" id="CHEBI:57540"/>
    </ligand>
</feature>
<evidence type="ECO:0000256" key="3">
    <source>
        <dbReference type="ARBA" id="ARBA00022827"/>
    </source>
</evidence>
<feature type="binding site" evidence="9">
    <location>
        <position position="298"/>
    </location>
    <ligand>
        <name>FAD</name>
        <dbReference type="ChEBI" id="CHEBI:57692"/>
    </ligand>
</feature>
<dbReference type="GO" id="GO:0004148">
    <property type="term" value="F:dihydrolipoyl dehydrogenase (NADH) activity"/>
    <property type="evidence" value="ECO:0007669"/>
    <property type="project" value="TreeGrafter"/>
</dbReference>
<feature type="binding site" evidence="9">
    <location>
        <position position="50"/>
    </location>
    <ligand>
        <name>FAD</name>
        <dbReference type="ChEBI" id="CHEBI:57692"/>
    </ligand>
</feature>
<feature type="domain" description="FAD/NAD(P)-binding" evidence="13">
    <location>
        <begin position="4"/>
        <end position="313"/>
    </location>
</feature>
<evidence type="ECO:0000256" key="9">
    <source>
        <dbReference type="PIRSR" id="PIRSR000350-3"/>
    </source>
</evidence>
<keyword evidence="7 11" id="KW-0676">Redox-active center</keyword>
<keyword evidence="9" id="KW-0547">Nucleotide-binding</keyword>
<keyword evidence="15" id="KW-1185">Reference proteome</keyword>
<proteinExistence type="inferred from homology"/>
<dbReference type="InterPro" id="IPR012999">
    <property type="entry name" value="Pyr_OxRdtase_I_AS"/>
</dbReference>
<protein>
    <submittedName>
        <fullName evidence="14">Dihydrolipoyl dehydrogenase</fullName>
    </submittedName>
</protein>
<comment type="similarity">
    <text evidence="1 11">Belongs to the class-I pyridine nucleotide-disulfide oxidoreductase family.</text>
</comment>
<dbReference type="PIRSF" id="PIRSF000350">
    <property type="entry name" value="Mercury_reductase_MerA"/>
    <property type="match status" value="1"/>
</dbReference>
<accession>A0A388TJ98</accession>
<dbReference type="PANTHER" id="PTHR22912">
    <property type="entry name" value="DISULFIDE OXIDOREDUCTASE"/>
    <property type="match status" value="1"/>
</dbReference>
<evidence type="ECO:0000313" key="14">
    <source>
        <dbReference type="EMBL" id="GBR77349.1"/>
    </source>
</evidence>
<evidence type="ECO:0000259" key="13">
    <source>
        <dbReference type="Pfam" id="PF07992"/>
    </source>
</evidence>
<reference evidence="14 15" key="1">
    <citation type="journal article" date="2019" name="ISME J.">
        <title>Genome analyses of uncultured TG2/ZB3 bacteria in 'Margulisbacteria' specifically attached to ectosymbiotic spirochetes of protists in the termite gut.</title>
        <authorList>
            <person name="Utami Y.D."/>
            <person name="Kuwahara H."/>
            <person name="Igai K."/>
            <person name="Murakami T."/>
            <person name="Sugaya K."/>
            <person name="Morikawa T."/>
            <person name="Nagura Y."/>
            <person name="Yuki M."/>
            <person name="Deevong P."/>
            <person name="Inoue T."/>
            <person name="Kihara K."/>
            <person name="Lo N."/>
            <person name="Yamada A."/>
            <person name="Ohkuma M."/>
            <person name="Hongoh Y."/>
        </authorList>
    </citation>
    <scope>NUCLEOTIDE SEQUENCE [LARGE SCALE GENOMIC DNA]</scope>
    <source>
        <strain evidence="14">RsDinE6-01</strain>
    </source>
</reference>
<dbReference type="AlphaFoldDB" id="A0A388TJ98"/>
<keyword evidence="2 11" id="KW-0285">Flavoprotein</keyword>
<evidence type="ECO:0000256" key="11">
    <source>
        <dbReference type="RuleBase" id="RU003691"/>
    </source>
</evidence>
<evidence type="ECO:0000313" key="15">
    <source>
        <dbReference type="Proteomes" id="UP000282196"/>
    </source>
</evidence>
<dbReference type="SUPFAM" id="SSF55424">
    <property type="entry name" value="FAD/NAD-linked reductases, dimerisation (C-terminal) domain"/>
    <property type="match status" value="1"/>
</dbReference>
<evidence type="ECO:0000256" key="2">
    <source>
        <dbReference type="ARBA" id="ARBA00022630"/>
    </source>
</evidence>